<evidence type="ECO:0000256" key="9">
    <source>
        <dbReference type="ARBA" id="ARBA00023212"/>
    </source>
</evidence>
<name>A0A8T0E8W8_ARGBR</name>
<evidence type="ECO:0000256" key="14">
    <source>
        <dbReference type="SAM" id="Coils"/>
    </source>
</evidence>
<evidence type="ECO:0000256" key="4">
    <source>
        <dbReference type="ARBA" id="ARBA00014813"/>
    </source>
</evidence>
<keyword evidence="7 14" id="KW-0175">Coiled coil</keyword>
<reference evidence="16" key="2">
    <citation type="submission" date="2020-06" db="EMBL/GenBank/DDBJ databases">
        <authorList>
            <person name="Sheffer M."/>
        </authorList>
    </citation>
    <scope>NUCLEOTIDE SEQUENCE</scope>
</reference>
<dbReference type="AlphaFoldDB" id="A0A8T0E8W8"/>
<dbReference type="InterPro" id="IPR043597">
    <property type="entry name" value="TPH_dom"/>
</dbReference>
<evidence type="ECO:0000256" key="2">
    <source>
        <dbReference type="ARBA" id="ARBA00004611"/>
    </source>
</evidence>
<gene>
    <name evidence="16" type="ORF">HNY73_020797</name>
</gene>
<comment type="function">
    <text evidence="13">Microtubule inner protein (MIP) part of the dynein-decorated doublet microtubules (DMTs) in cilia axoneme, which is required for motile cilia beating. May play a role in the control of meiotic division and germ cell differentiation through regulation of pairing and recombination during meiosis. Required for sperm flagella assembly. May play a role in the assembly and function of the outer dynein arm-docking complex (ODA-DC). ODA-DC mediates outer dynein arms (ODA) binding onto the axonemal doublet microtubules.</text>
</comment>
<keyword evidence="5" id="KW-0963">Cytoplasm</keyword>
<dbReference type="GO" id="GO:0005634">
    <property type="term" value="C:nucleus"/>
    <property type="evidence" value="ECO:0007669"/>
    <property type="project" value="UniProtKB-SubCell"/>
</dbReference>
<proteinExistence type="inferred from homology"/>
<evidence type="ECO:0000256" key="6">
    <source>
        <dbReference type="ARBA" id="ARBA00022846"/>
    </source>
</evidence>
<feature type="domain" description="Trichohyalin-plectin-homology" evidence="15">
    <location>
        <begin position="100"/>
        <end position="449"/>
    </location>
</feature>
<evidence type="ECO:0000313" key="16">
    <source>
        <dbReference type="EMBL" id="KAF8767924.1"/>
    </source>
</evidence>
<evidence type="ECO:0000256" key="11">
    <source>
        <dbReference type="ARBA" id="ARBA00023254"/>
    </source>
</evidence>
<dbReference type="InterPro" id="IPR026504">
    <property type="entry name" value="MNS1"/>
</dbReference>
<evidence type="ECO:0000259" key="15">
    <source>
        <dbReference type="Pfam" id="PF13868"/>
    </source>
</evidence>
<dbReference type="PANTHER" id="PTHR19265:SF0">
    <property type="entry name" value="MEIOSIS-SPECIFIC NUCLEAR STRUCTURAL PROTEIN 1"/>
    <property type="match status" value="1"/>
</dbReference>
<feature type="coiled-coil region" evidence="14">
    <location>
        <begin position="128"/>
        <end position="331"/>
    </location>
</feature>
<keyword evidence="11" id="KW-0469">Meiosis</keyword>
<accession>A0A8T0E8W8</accession>
<evidence type="ECO:0000256" key="10">
    <source>
        <dbReference type="ARBA" id="ARBA00023242"/>
    </source>
</evidence>
<keyword evidence="12" id="KW-0966">Cell projection</keyword>
<dbReference type="EMBL" id="JABXBU010002230">
    <property type="protein sequence ID" value="KAF8767924.1"/>
    <property type="molecule type" value="Genomic_DNA"/>
</dbReference>
<evidence type="ECO:0000256" key="7">
    <source>
        <dbReference type="ARBA" id="ARBA00023054"/>
    </source>
</evidence>
<evidence type="ECO:0000256" key="1">
    <source>
        <dbReference type="ARBA" id="ARBA00004123"/>
    </source>
</evidence>
<comment type="subcellular location">
    <subcellularLocation>
        <location evidence="2">Cytoplasm</location>
        <location evidence="2">Cytoskeleton</location>
        <location evidence="2">Flagellum axoneme</location>
    </subcellularLocation>
    <subcellularLocation>
        <location evidence="1">Nucleus</location>
    </subcellularLocation>
</comment>
<keyword evidence="8" id="KW-0969">Cilium</keyword>
<evidence type="ECO:0000256" key="8">
    <source>
        <dbReference type="ARBA" id="ARBA00023069"/>
    </source>
</evidence>
<reference evidence="16" key="1">
    <citation type="journal article" date="2020" name="bioRxiv">
        <title>Chromosome-level reference genome of the European wasp spider Argiope bruennichi: a resource for studies on range expansion and evolutionary adaptation.</title>
        <authorList>
            <person name="Sheffer M.M."/>
            <person name="Hoppe A."/>
            <person name="Krehenwinkel H."/>
            <person name="Uhl G."/>
            <person name="Kuss A.W."/>
            <person name="Jensen L."/>
            <person name="Jensen C."/>
            <person name="Gillespie R.G."/>
            <person name="Hoff K.J."/>
            <person name="Prost S."/>
        </authorList>
    </citation>
    <scope>NUCLEOTIDE SEQUENCE</scope>
</reference>
<evidence type="ECO:0000256" key="5">
    <source>
        <dbReference type="ARBA" id="ARBA00022490"/>
    </source>
</evidence>
<dbReference type="GO" id="GO:0051321">
    <property type="term" value="P:meiotic cell cycle"/>
    <property type="evidence" value="ECO:0007669"/>
    <property type="project" value="UniProtKB-KW"/>
</dbReference>
<protein>
    <recommendedName>
        <fullName evidence="4">Meiosis-specific nuclear structural protein 1</fullName>
    </recommendedName>
</protein>
<dbReference type="PANTHER" id="PTHR19265">
    <property type="entry name" value="MEIOSIS-SPECIFIC NUCLEAR STRUCTURAL PROTEIN 1"/>
    <property type="match status" value="1"/>
</dbReference>
<evidence type="ECO:0000256" key="12">
    <source>
        <dbReference type="ARBA" id="ARBA00023273"/>
    </source>
</evidence>
<keyword evidence="9" id="KW-0206">Cytoskeleton</keyword>
<evidence type="ECO:0000313" key="17">
    <source>
        <dbReference type="Proteomes" id="UP000807504"/>
    </source>
</evidence>
<keyword evidence="10" id="KW-0539">Nucleus</keyword>
<evidence type="ECO:0000256" key="13">
    <source>
        <dbReference type="ARBA" id="ARBA00046114"/>
    </source>
</evidence>
<comment type="similarity">
    <text evidence="3">Belongs to the MNS1 family.</text>
</comment>
<evidence type="ECO:0000256" key="3">
    <source>
        <dbReference type="ARBA" id="ARBA00009158"/>
    </source>
</evidence>
<dbReference type="Proteomes" id="UP000807504">
    <property type="component" value="Unassembled WGS sequence"/>
</dbReference>
<organism evidence="16 17">
    <name type="scientific">Argiope bruennichi</name>
    <name type="common">Wasp spider</name>
    <name type="synonym">Aranea bruennichi</name>
    <dbReference type="NCBI Taxonomy" id="94029"/>
    <lineage>
        <taxon>Eukaryota</taxon>
        <taxon>Metazoa</taxon>
        <taxon>Ecdysozoa</taxon>
        <taxon>Arthropoda</taxon>
        <taxon>Chelicerata</taxon>
        <taxon>Arachnida</taxon>
        <taxon>Araneae</taxon>
        <taxon>Araneomorphae</taxon>
        <taxon>Entelegynae</taxon>
        <taxon>Araneoidea</taxon>
        <taxon>Araneidae</taxon>
        <taxon>Argiope</taxon>
    </lineage>
</organism>
<keyword evidence="17" id="KW-1185">Reference proteome</keyword>
<keyword evidence="6" id="KW-0282">Flagellum</keyword>
<dbReference type="Pfam" id="PF13868">
    <property type="entry name" value="TPH"/>
    <property type="match status" value="1"/>
</dbReference>
<comment type="caution">
    <text evidence="16">The sequence shown here is derived from an EMBL/GenBank/DDBJ whole genome shotgun (WGS) entry which is preliminary data.</text>
</comment>
<sequence length="550" mass="66337">MLELFKEQERQLRLKEESVQRKRDAAMQECYEDYKKKEKFNEHILQGEKIRNELKGSAQMLQNRKCMQNVKLSEESLGKHLGEIKLNNQREEKLRQLLWETSPELKELRQKILLANVAKDHAMQMAEKQALLELKRQEEESLAEAARLEKVAMEEEERKKEMEEFQAKLQYHRDLDELRHFKLKKDSAHEEQLERERKAIDDIKRQIEKEDLEHAKKKIEAQKELQRQAQELQIERDKIRLQEKLKERAVDLKVDEYRKAQELRVKQLEEKKQLSLEQKLQLQEELLSYLEKIYSEKLKKEHLRTDLAVEEKDAKEKAKELEAESKRMKLRKELQRLYDMQLYVKKQKQELQKKEEELYRQSLMARLFEEDKLELMSQQKQRQKKLEHMRIAQAMIEESRKKKAAERARELADLKYHEDVESERIRMVKEEKIRFLKECASDLLGYLPKGIFENDETIEQLGDEFKKFYFRQSCIRNLRSCYEAQNFYAWPSTLRNSPLFVEIMADDRFHINNFIWAAVSDAVLAALICIRSSFFLMVQLLDKSVIRTQE</sequence>